<keyword evidence="5 7" id="KW-0663">Pyridoxal phosphate</keyword>
<name>A0AB34R9R3_9PORP</name>
<evidence type="ECO:0000256" key="3">
    <source>
        <dbReference type="ARBA" id="ARBA00022576"/>
    </source>
</evidence>
<evidence type="ECO:0000256" key="7">
    <source>
        <dbReference type="PIRSR" id="PIRSR000524-50"/>
    </source>
</evidence>
<proteinExistence type="inferred from homology"/>
<dbReference type="PIRSF" id="PIRSF000524">
    <property type="entry name" value="SPT"/>
    <property type="match status" value="1"/>
</dbReference>
<dbReference type="AlphaFoldDB" id="A0AB34R9R3"/>
<organism evidence="9 10">
    <name type="scientific">Sanguibacteroides justesenii</name>
    <dbReference type="NCBI Taxonomy" id="1547597"/>
    <lineage>
        <taxon>Bacteria</taxon>
        <taxon>Pseudomonadati</taxon>
        <taxon>Bacteroidota</taxon>
        <taxon>Bacteroidia</taxon>
        <taxon>Bacteroidales</taxon>
        <taxon>Porphyromonadaceae</taxon>
        <taxon>Sanguibacteroides</taxon>
    </lineage>
</organism>
<evidence type="ECO:0000313" key="10">
    <source>
        <dbReference type="Proteomes" id="UP000031937"/>
    </source>
</evidence>
<reference evidence="9 10" key="1">
    <citation type="submission" date="2014-07" db="EMBL/GenBank/DDBJ databases">
        <title>Porphyromonadaceae bacterium OUH 334697 = ATCC BAA-2682 = DSM 28341 draft genome.</title>
        <authorList>
            <person name="Sydenham T.V."/>
            <person name="Hasman H."/>
            <person name="Justesen U.S."/>
        </authorList>
    </citation>
    <scope>NUCLEOTIDE SEQUENCE [LARGE SCALE GENOMIC DNA]</scope>
    <source>
        <strain evidence="9 10">OUH 334697</strain>
    </source>
</reference>
<gene>
    <name evidence="9" type="ORF">IE90_00845</name>
</gene>
<feature type="domain" description="Aminotransferase class V" evidence="8">
    <location>
        <begin position="29"/>
        <end position="323"/>
    </location>
</feature>
<dbReference type="InterPro" id="IPR015424">
    <property type="entry name" value="PyrdxlP-dep_Trfase"/>
</dbReference>
<accession>A0AB34R9R3</accession>
<evidence type="ECO:0000259" key="8">
    <source>
        <dbReference type="Pfam" id="PF00266"/>
    </source>
</evidence>
<evidence type="ECO:0000256" key="1">
    <source>
        <dbReference type="ARBA" id="ARBA00001933"/>
    </source>
</evidence>
<comment type="caution">
    <text evidence="9">The sequence shown here is derived from an EMBL/GenBank/DDBJ whole genome shotgun (WGS) entry which is preliminary data.</text>
</comment>
<feature type="modified residue" description="N6-(pyridoxal phosphate)lysine" evidence="7">
    <location>
        <position position="193"/>
    </location>
</feature>
<dbReference type="PANTHER" id="PTHR21152">
    <property type="entry name" value="AMINOTRANSFERASE CLASS V"/>
    <property type="match status" value="1"/>
</dbReference>
<dbReference type="SUPFAM" id="SSF53383">
    <property type="entry name" value="PLP-dependent transferases"/>
    <property type="match status" value="1"/>
</dbReference>
<dbReference type="GO" id="GO:0008453">
    <property type="term" value="F:alanine-glyoxylate transaminase activity"/>
    <property type="evidence" value="ECO:0007669"/>
    <property type="project" value="TreeGrafter"/>
</dbReference>
<dbReference type="GO" id="GO:0004760">
    <property type="term" value="F:L-serine-pyruvate transaminase activity"/>
    <property type="evidence" value="ECO:0007669"/>
    <property type="project" value="TreeGrafter"/>
</dbReference>
<dbReference type="InterPro" id="IPR015421">
    <property type="entry name" value="PyrdxlP-dep_Trfase_major"/>
</dbReference>
<evidence type="ECO:0000256" key="5">
    <source>
        <dbReference type="ARBA" id="ARBA00022898"/>
    </source>
</evidence>
<dbReference type="InterPro" id="IPR024169">
    <property type="entry name" value="SP_NH2Trfase/AEP_transaminase"/>
</dbReference>
<dbReference type="InterPro" id="IPR000192">
    <property type="entry name" value="Aminotrans_V_dom"/>
</dbReference>
<protein>
    <submittedName>
        <fullName evidence="9">Aminotransferase</fullName>
    </submittedName>
</protein>
<sequence length="363" mass="40257">MEKYLIPLVPGPVSVPKEVLNVATFNYGSADLEPEFLTMYRETERLLQKMMNTKNHVVIQTGEGMLALWTALKSTLVSGDRVLVISTGIFGYGFGEMAESIGCEVKTLAFGFDETITDFDLIEKAIKDFQPKMITLVQNETPSGTMNPVKEIGDLKVKYDVPLLCVDIVSGLGGSCIDVDGWNVDLALGGSQKCLSAPANMAFLSVSEKAWEIVKEVAYPGYEALLPFLKAVETGYFPYTPYWHGIAQLRKACELIFEEGLENCINRHHTVAEYCRGRIKEMGLKLYPLEDAICSPTVTAVYVPEHMTWEKLDSELRLQNMVVGGNYSCLAGKVFRIGHMGSQANMNLVKEAMDILETVIHNI</sequence>
<dbReference type="PANTHER" id="PTHR21152:SF24">
    <property type="entry name" value="ALANINE--GLYOXYLATE AMINOTRANSFERASE 1"/>
    <property type="match status" value="1"/>
</dbReference>
<dbReference type="GO" id="GO:0019265">
    <property type="term" value="P:glycine biosynthetic process, by transamination of glyoxylate"/>
    <property type="evidence" value="ECO:0007669"/>
    <property type="project" value="TreeGrafter"/>
</dbReference>
<dbReference type="Proteomes" id="UP000031937">
    <property type="component" value="Unassembled WGS sequence"/>
</dbReference>
<dbReference type="Gene3D" id="3.40.640.10">
    <property type="entry name" value="Type I PLP-dependent aspartate aminotransferase-like (Major domain)"/>
    <property type="match status" value="1"/>
</dbReference>
<dbReference type="InterPro" id="IPR015422">
    <property type="entry name" value="PyrdxlP-dep_Trfase_small"/>
</dbReference>
<evidence type="ECO:0000256" key="6">
    <source>
        <dbReference type="PIRSR" id="PIRSR000524-1"/>
    </source>
</evidence>
<evidence type="ECO:0000256" key="4">
    <source>
        <dbReference type="ARBA" id="ARBA00022679"/>
    </source>
</evidence>
<dbReference type="Pfam" id="PF00266">
    <property type="entry name" value="Aminotran_5"/>
    <property type="match status" value="1"/>
</dbReference>
<keyword evidence="4" id="KW-0808">Transferase</keyword>
<evidence type="ECO:0000256" key="2">
    <source>
        <dbReference type="ARBA" id="ARBA00009236"/>
    </source>
</evidence>
<keyword evidence="3 9" id="KW-0032">Aminotransferase</keyword>
<dbReference type="Gene3D" id="3.90.1150.10">
    <property type="entry name" value="Aspartate Aminotransferase, domain 1"/>
    <property type="match status" value="1"/>
</dbReference>
<dbReference type="EMBL" id="JPIT01000007">
    <property type="protein sequence ID" value="KIO47175.1"/>
    <property type="molecule type" value="Genomic_DNA"/>
</dbReference>
<comment type="cofactor">
    <cofactor evidence="1 7">
        <name>pyridoxal 5'-phosphate</name>
        <dbReference type="ChEBI" id="CHEBI:597326"/>
    </cofactor>
</comment>
<dbReference type="RefSeq" id="WP_041502014.1">
    <property type="nucleotide sequence ID" value="NZ_JPIT01000007.1"/>
</dbReference>
<comment type="similarity">
    <text evidence="2">Belongs to the class-V pyridoxal-phosphate-dependent aminotransferase family.</text>
</comment>
<evidence type="ECO:0000313" key="9">
    <source>
        <dbReference type="EMBL" id="KIO47175.1"/>
    </source>
</evidence>
<feature type="binding site" evidence="6">
    <location>
        <position position="336"/>
    </location>
    <ligand>
        <name>substrate</name>
    </ligand>
</feature>